<sequence length="898" mass="98307">MLGPHFFILLLAVGLGESFSPSNVKSPVSAVRVGNVASVQLHAIKHVDKRRSGSPSRHSSPRRVPPNKRTAIRWVIQGVERCLAEDDGKDGGGKTYKSVNDASLVDTLYAMVNAYNQKDILDAEKRLKVLMRNPNKYPSEVNERVIKATAMAGLASFSSALLKEAFLNDNGDMIPSSMAYTAVLNALRKVGEIDRMEETLTDLASASRRVSLKIGEKIGIDIVAFNTYVAAICDAVVKGLPFSPSATSISDDDNIDDGEISGFNFTTLENISSKTSGSEKYLYKAVNLLRGNTARTRFALGEDPDEYSYNQVLNAAAKCSRSDGDDYFTKSIILSCLRGMKDRGIKANMFTYNARLQATLASGNEDAAVQLIDQILSDPNVTPNQYTINFMLNPFINADRRDDIWSTINSFYEANIESNKELVSSAFEAFLVTIVQTGEIEFARDLFQHFFLKIPKYNKRVQMSKLVHVVNVGQRKVKSDDMSDESSASRGSILPNSRLPPKTKHFNILLGGYSKAFQSAVSKVGRTVNQVPRNDRAREHVSNAMPDVQEPLDLLGIMLDIGVPLDGFTVTSLMTLPYSTPENITSLLSRIEPEMMVKFNPAAYRSIISAYGKVSDPSSACWMFSEMTQAHRNQGRNVECWNAILGALVRGSDGAQTDKVLDILNSDAARSRRASDQTGNQQFISLVDGKKFSDASMALLDLMRNGTVLSEGYSAPKPNSQTYCLVASALTSGSDSSQHNSDIALSLFRNAMEEGVAADGRFLNAVLRCFGDDIETALEAWKSDIGPAAAAYERSSNKGGANVIAAYNGLMYVCGRAIRPDIATRIAYAMNKAGVEPTEVTLNSYLAGKRVALDGIEDGKSMSLMNQYETLLSVECTKYNTKDKRRVNDRKIRIILGG</sequence>
<dbReference type="Proteomes" id="UP001530293">
    <property type="component" value="Unassembled WGS sequence"/>
</dbReference>
<protein>
    <submittedName>
        <fullName evidence="3">Uncharacterized protein</fullName>
    </submittedName>
</protein>
<organism evidence="3 4">
    <name type="scientific">Discostella pseudostelligera</name>
    <dbReference type="NCBI Taxonomy" id="259834"/>
    <lineage>
        <taxon>Eukaryota</taxon>
        <taxon>Sar</taxon>
        <taxon>Stramenopiles</taxon>
        <taxon>Ochrophyta</taxon>
        <taxon>Bacillariophyta</taxon>
        <taxon>Coscinodiscophyceae</taxon>
        <taxon>Thalassiosirophycidae</taxon>
        <taxon>Stephanodiscales</taxon>
        <taxon>Stephanodiscaceae</taxon>
        <taxon>Discostella</taxon>
    </lineage>
</organism>
<gene>
    <name evidence="3" type="ORF">ACHAWU_001833</name>
</gene>
<proteinExistence type="predicted"/>
<keyword evidence="2" id="KW-0732">Signal</keyword>
<dbReference type="Pfam" id="PF13812">
    <property type="entry name" value="PPR_3"/>
    <property type="match status" value="1"/>
</dbReference>
<evidence type="ECO:0000256" key="1">
    <source>
        <dbReference type="SAM" id="MobiDB-lite"/>
    </source>
</evidence>
<name>A0ABD3M9Q7_9STRA</name>
<dbReference type="AlphaFoldDB" id="A0ABD3M9Q7"/>
<dbReference type="PANTHER" id="PTHR47938:SF35">
    <property type="entry name" value="PENTATRICOPEPTIDE REPEAT-CONTAINING PROTEIN 4, MITOCHONDRIAL-RELATED"/>
    <property type="match status" value="1"/>
</dbReference>
<dbReference type="InterPro" id="IPR002885">
    <property type="entry name" value="PPR_rpt"/>
</dbReference>
<keyword evidence="4" id="KW-1185">Reference proteome</keyword>
<dbReference type="EMBL" id="JALLBG020000182">
    <property type="protein sequence ID" value="KAL3760498.1"/>
    <property type="molecule type" value="Genomic_DNA"/>
</dbReference>
<dbReference type="PANTHER" id="PTHR47938">
    <property type="entry name" value="RESPIRATORY COMPLEX I CHAPERONE (CIA84), PUTATIVE (AFU_ORTHOLOGUE AFUA_2G06020)-RELATED"/>
    <property type="match status" value="1"/>
</dbReference>
<dbReference type="Gene3D" id="1.25.40.10">
    <property type="entry name" value="Tetratricopeptide repeat domain"/>
    <property type="match status" value="3"/>
</dbReference>
<comment type="caution">
    <text evidence="3">The sequence shown here is derived from an EMBL/GenBank/DDBJ whole genome shotgun (WGS) entry which is preliminary data.</text>
</comment>
<feature type="region of interest" description="Disordered" evidence="1">
    <location>
        <begin position="47"/>
        <end position="67"/>
    </location>
</feature>
<reference evidence="3 4" key="1">
    <citation type="submission" date="2024-10" db="EMBL/GenBank/DDBJ databases">
        <title>Updated reference genomes for cyclostephanoid diatoms.</title>
        <authorList>
            <person name="Roberts W.R."/>
            <person name="Alverson A.J."/>
        </authorList>
    </citation>
    <scope>NUCLEOTIDE SEQUENCE [LARGE SCALE GENOMIC DNA]</scope>
    <source>
        <strain evidence="3 4">AJA232-27</strain>
    </source>
</reference>
<dbReference type="InterPro" id="IPR011990">
    <property type="entry name" value="TPR-like_helical_dom_sf"/>
</dbReference>
<evidence type="ECO:0000313" key="4">
    <source>
        <dbReference type="Proteomes" id="UP001530293"/>
    </source>
</evidence>
<accession>A0ABD3M9Q7</accession>
<feature type="region of interest" description="Disordered" evidence="1">
    <location>
        <begin position="478"/>
        <end position="499"/>
    </location>
</feature>
<feature type="chain" id="PRO_5044808547" evidence="2">
    <location>
        <begin position="19"/>
        <end position="898"/>
    </location>
</feature>
<feature type="signal peptide" evidence="2">
    <location>
        <begin position="1"/>
        <end position="18"/>
    </location>
</feature>
<dbReference type="Pfam" id="PF01535">
    <property type="entry name" value="PPR"/>
    <property type="match status" value="1"/>
</dbReference>
<evidence type="ECO:0000256" key="2">
    <source>
        <dbReference type="SAM" id="SignalP"/>
    </source>
</evidence>
<evidence type="ECO:0000313" key="3">
    <source>
        <dbReference type="EMBL" id="KAL3760498.1"/>
    </source>
</evidence>